<organism evidence="6 7">
    <name type="scientific">Enterocloster lavalensis</name>
    <dbReference type="NCBI Taxonomy" id="460384"/>
    <lineage>
        <taxon>Bacteria</taxon>
        <taxon>Bacillati</taxon>
        <taxon>Bacillota</taxon>
        <taxon>Clostridia</taxon>
        <taxon>Lachnospirales</taxon>
        <taxon>Lachnospiraceae</taxon>
        <taxon>Enterocloster</taxon>
    </lineage>
</organism>
<keyword evidence="1" id="KW-0678">Repressor</keyword>
<feature type="domain" description="HTH merR-type" evidence="5">
    <location>
        <begin position="4"/>
        <end position="73"/>
    </location>
</feature>
<sequence>MYQKYSIGTMARLLGISAEAIRYYESRNIIQPVRDPETGYRYYNTWDFHMLLRARHYQNYGFSLEEVADLFRSRDLPGIQEQMGMQEAGIQREIVRQINLLKRIRQSQAMLEDAVNSVGQYRIEERPGIYRMNTQKNYTLCRSKEELKLIEEWAGKTPFVYSCAVFYEEEIRKGETGFDFGMGLNEEYAQFLEVEETDQVQYYPPCLCVHTCLPSRSGQYLSLNSLKDSLDYLKSNGLELQGDIVTQVVCMTKPEDEYFNWHIVWLPIKRPWSE</sequence>
<dbReference type="PROSITE" id="PS50937">
    <property type="entry name" value="HTH_MERR_2"/>
    <property type="match status" value="1"/>
</dbReference>
<evidence type="ECO:0000256" key="3">
    <source>
        <dbReference type="ARBA" id="ARBA00023125"/>
    </source>
</evidence>
<dbReference type="InterPro" id="IPR009061">
    <property type="entry name" value="DNA-bd_dom_put_sf"/>
</dbReference>
<dbReference type="GO" id="GO:0003700">
    <property type="term" value="F:DNA-binding transcription factor activity"/>
    <property type="evidence" value="ECO:0007669"/>
    <property type="project" value="InterPro"/>
</dbReference>
<dbReference type="InterPro" id="IPR000551">
    <property type="entry name" value="MerR-type_HTH_dom"/>
</dbReference>
<dbReference type="GO" id="GO:0003677">
    <property type="term" value="F:DNA binding"/>
    <property type="evidence" value="ECO:0007669"/>
    <property type="project" value="UniProtKB-KW"/>
</dbReference>
<keyword evidence="4" id="KW-0804">Transcription</keyword>
<proteinExistence type="predicted"/>
<name>A0A1I0DB53_9FIRM</name>
<dbReference type="CDD" id="cd00592">
    <property type="entry name" value="HTH_MerR-like"/>
    <property type="match status" value="1"/>
</dbReference>
<evidence type="ECO:0000256" key="1">
    <source>
        <dbReference type="ARBA" id="ARBA00022491"/>
    </source>
</evidence>
<evidence type="ECO:0000259" key="5">
    <source>
        <dbReference type="PROSITE" id="PS50937"/>
    </source>
</evidence>
<dbReference type="PANTHER" id="PTHR30204">
    <property type="entry name" value="REDOX-CYCLING DRUG-SENSING TRANSCRIPTIONAL ACTIVATOR SOXR"/>
    <property type="match status" value="1"/>
</dbReference>
<protein>
    <submittedName>
        <fullName evidence="6">Transcriptional regulator, MerR family</fullName>
    </submittedName>
</protein>
<dbReference type="PROSITE" id="PS00552">
    <property type="entry name" value="HTH_MERR_1"/>
    <property type="match status" value="1"/>
</dbReference>
<dbReference type="PANTHER" id="PTHR30204:SF69">
    <property type="entry name" value="MERR-FAMILY TRANSCRIPTIONAL REGULATOR"/>
    <property type="match status" value="1"/>
</dbReference>
<dbReference type="RefSeq" id="WP_092361295.1">
    <property type="nucleotide sequence ID" value="NZ_DAINWJ010000412.1"/>
</dbReference>
<gene>
    <name evidence="6" type="ORF">SAMN05216313_10490</name>
</gene>
<dbReference type="Pfam" id="PF13411">
    <property type="entry name" value="MerR_1"/>
    <property type="match status" value="1"/>
</dbReference>
<dbReference type="AlphaFoldDB" id="A0A1I0DB53"/>
<dbReference type="GeneID" id="93276303"/>
<evidence type="ECO:0000313" key="6">
    <source>
        <dbReference type="EMBL" id="SET29455.1"/>
    </source>
</evidence>
<accession>A0A1I0DB53</accession>
<dbReference type="InterPro" id="IPR047057">
    <property type="entry name" value="MerR_fam"/>
</dbReference>
<evidence type="ECO:0000313" key="7">
    <source>
        <dbReference type="Proteomes" id="UP000198508"/>
    </source>
</evidence>
<dbReference type="Proteomes" id="UP000198508">
    <property type="component" value="Unassembled WGS sequence"/>
</dbReference>
<dbReference type="SUPFAM" id="SSF46955">
    <property type="entry name" value="Putative DNA-binding domain"/>
    <property type="match status" value="1"/>
</dbReference>
<dbReference type="STRING" id="460384.SAMN05216313_10490"/>
<evidence type="ECO:0000256" key="4">
    <source>
        <dbReference type="ARBA" id="ARBA00023163"/>
    </source>
</evidence>
<keyword evidence="2" id="KW-0805">Transcription regulation</keyword>
<dbReference type="Gene3D" id="1.10.1660.10">
    <property type="match status" value="1"/>
</dbReference>
<dbReference type="EMBL" id="FOIM01000004">
    <property type="protein sequence ID" value="SET29455.1"/>
    <property type="molecule type" value="Genomic_DNA"/>
</dbReference>
<keyword evidence="3" id="KW-0238">DNA-binding</keyword>
<evidence type="ECO:0000256" key="2">
    <source>
        <dbReference type="ARBA" id="ARBA00023015"/>
    </source>
</evidence>
<dbReference type="SMART" id="SM00422">
    <property type="entry name" value="HTH_MERR"/>
    <property type="match status" value="1"/>
</dbReference>
<keyword evidence="7" id="KW-1185">Reference proteome</keyword>
<reference evidence="7" key="1">
    <citation type="submission" date="2016-10" db="EMBL/GenBank/DDBJ databases">
        <authorList>
            <person name="Varghese N."/>
            <person name="Submissions S."/>
        </authorList>
    </citation>
    <scope>NUCLEOTIDE SEQUENCE [LARGE SCALE GENOMIC DNA]</scope>
    <source>
        <strain evidence="7">NLAE-zl-G277</strain>
    </source>
</reference>